<dbReference type="STRING" id="447.Lboz_1858"/>
<feature type="transmembrane region" description="Helical" evidence="1">
    <location>
        <begin position="115"/>
        <end position="136"/>
    </location>
</feature>
<dbReference type="PANTHER" id="PTHR34368">
    <property type="entry name" value="OS01G0962200 PROTEIN"/>
    <property type="match status" value="1"/>
</dbReference>
<name>A0A0W0RQA7_LEGBO</name>
<gene>
    <name evidence="2" type="ORF">Lboz_1858</name>
</gene>
<evidence type="ECO:0000256" key="1">
    <source>
        <dbReference type="SAM" id="Phobius"/>
    </source>
</evidence>
<keyword evidence="3" id="KW-1185">Reference proteome</keyword>
<proteinExistence type="predicted"/>
<feature type="transmembrane region" description="Helical" evidence="1">
    <location>
        <begin position="88"/>
        <end position="109"/>
    </location>
</feature>
<comment type="caution">
    <text evidence="2">The sequence shown here is derived from an EMBL/GenBank/DDBJ whole genome shotgun (WGS) entry which is preliminary data.</text>
</comment>
<reference evidence="2 3" key="1">
    <citation type="submission" date="2015-11" db="EMBL/GenBank/DDBJ databases">
        <title>Genomic analysis of 38 Legionella species identifies large and diverse effector repertoires.</title>
        <authorList>
            <person name="Burstein D."/>
            <person name="Amaro F."/>
            <person name="Zusman T."/>
            <person name="Lifshitz Z."/>
            <person name="Cohen O."/>
            <person name="Gilbert J.A."/>
            <person name="Pupko T."/>
            <person name="Shuman H.A."/>
            <person name="Segal G."/>
        </authorList>
    </citation>
    <scope>NUCLEOTIDE SEQUENCE [LARGE SCALE GENOMIC DNA]</scope>
    <source>
        <strain evidence="2 3">WIGA</strain>
    </source>
</reference>
<dbReference type="OrthoDB" id="6088058at2"/>
<dbReference type="AlphaFoldDB" id="A0A0W0RQA7"/>
<keyword evidence="1" id="KW-1133">Transmembrane helix</keyword>
<dbReference type="PANTHER" id="PTHR34368:SF1">
    <property type="entry name" value="OS01G0962200 PROTEIN"/>
    <property type="match status" value="1"/>
</dbReference>
<evidence type="ECO:0008006" key="4">
    <source>
        <dbReference type="Google" id="ProtNLM"/>
    </source>
</evidence>
<organism evidence="2 3">
    <name type="scientific">Legionella bozemanae</name>
    <name type="common">Fluoribacter bozemanae</name>
    <dbReference type="NCBI Taxonomy" id="447"/>
    <lineage>
        <taxon>Bacteria</taxon>
        <taxon>Pseudomonadati</taxon>
        <taxon>Pseudomonadota</taxon>
        <taxon>Gammaproteobacteria</taxon>
        <taxon>Legionellales</taxon>
        <taxon>Legionellaceae</taxon>
        <taxon>Legionella</taxon>
    </lineage>
</organism>
<dbReference type="EMBL" id="LNXU01000019">
    <property type="protein sequence ID" value="KTC73212.1"/>
    <property type="molecule type" value="Genomic_DNA"/>
</dbReference>
<evidence type="ECO:0000313" key="3">
    <source>
        <dbReference type="Proteomes" id="UP000054695"/>
    </source>
</evidence>
<evidence type="ECO:0000313" key="2">
    <source>
        <dbReference type="EMBL" id="KTC73212.1"/>
    </source>
</evidence>
<accession>A0A0W0RQA7</accession>
<keyword evidence="1" id="KW-0812">Transmembrane</keyword>
<dbReference type="Proteomes" id="UP000054695">
    <property type="component" value="Unassembled WGS sequence"/>
</dbReference>
<dbReference type="RefSeq" id="WP_058459500.1">
    <property type="nucleotide sequence ID" value="NZ_CAAAIY010000015.1"/>
</dbReference>
<protein>
    <recommendedName>
        <fullName evidence="4">Ceramidase</fullName>
    </recommendedName>
</protein>
<feature type="transmembrane region" description="Helical" evidence="1">
    <location>
        <begin position="44"/>
        <end position="67"/>
    </location>
</feature>
<feature type="transmembrane region" description="Helical" evidence="1">
    <location>
        <begin position="143"/>
        <end position="163"/>
    </location>
</feature>
<feature type="transmembrane region" description="Helical" evidence="1">
    <location>
        <begin position="175"/>
        <end position="194"/>
    </location>
</feature>
<keyword evidence="1" id="KW-0472">Membrane</keyword>
<dbReference type="PATRIC" id="fig|447.4.peg.1977"/>
<feature type="transmembrane region" description="Helical" evidence="1">
    <location>
        <begin position="12"/>
        <end position="32"/>
    </location>
</feature>
<sequence length="267" mass="30603">MSKNNFQDKIIAFLLIFTVVTTLILSLIPPIAQPLTYHDFADKHTLFFINNFSDVMSNLVFIIVGYLGLKTIYRPSKTQCELIPETKWAYFLGFIGTILTGFGSAYYHLHPDNVTLFWDRVPMGILLMSFFAAIFIERVHRSIGFYLLLPLIAIATLCTLQWELSERWGQGDMRLYIWSQGYPLIMLVFILLFFPSPYTRNYSITMGLILFGLAKLTESLDKMIYHVTSKAISGHTLKHLLAAAAVYALVHYVKYRQSRTFASIPNS</sequence>